<dbReference type="SUPFAM" id="SSF49354">
    <property type="entry name" value="PapD-like"/>
    <property type="match status" value="1"/>
</dbReference>
<evidence type="ECO:0000256" key="7">
    <source>
        <dbReference type="ARBA" id="ARBA00023319"/>
    </source>
</evidence>
<dbReference type="GO" id="GO:0071555">
    <property type="term" value="P:cell wall organization"/>
    <property type="evidence" value="ECO:0007669"/>
    <property type="project" value="InterPro"/>
</dbReference>
<sequence length="240" mass="26316">MKLLSKKTAWAIFIASAGMAISQPNYASIVMNGTRVIYQGNKNEVTISLTNKNTRPVLIQSWIDTGNENATPEKISVPFVLSPPVNRVDPDKGQTIRISYTGVPALPQDKESVYWLNVLEVPSKDKKQEASQQKLNVVFRTRIKLFYRPGGLEGDSIQAADNLHWRLNGQNATAQNNSKYNVTVFTINFKGSGVSSEAKGAMIAPGESHTFSLKNSGNIDGLSFDTINDYGALINHKAKS</sequence>
<keyword evidence="4 9" id="KW-0732">Signal</keyword>
<dbReference type="PANTHER" id="PTHR30251:SF2">
    <property type="entry name" value="FIMBRIAL CHAPERONE YADV-RELATED"/>
    <property type="match status" value="1"/>
</dbReference>
<dbReference type="InterPro" id="IPR008962">
    <property type="entry name" value="PapD-like_sf"/>
</dbReference>
<gene>
    <name evidence="12" type="ORF">FOT72_25215</name>
</gene>
<evidence type="ECO:0000256" key="2">
    <source>
        <dbReference type="ARBA" id="ARBA00007399"/>
    </source>
</evidence>
<keyword evidence="7" id="KW-0393">Immunoglobulin domain</keyword>
<feature type="domain" description="Pili assembly chaperone N-terminal" evidence="10">
    <location>
        <begin position="28"/>
        <end position="152"/>
    </location>
</feature>
<evidence type="ECO:0000256" key="5">
    <source>
        <dbReference type="ARBA" id="ARBA00022764"/>
    </source>
</evidence>
<evidence type="ECO:0000256" key="3">
    <source>
        <dbReference type="ARBA" id="ARBA00022558"/>
    </source>
</evidence>
<accession>A0A8I0MQV3</accession>
<evidence type="ECO:0000256" key="4">
    <source>
        <dbReference type="ARBA" id="ARBA00022729"/>
    </source>
</evidence>
<dbReference type="FunFam" id="2.60.40.10:FF:000458">
    <property type="entry name" value="Molecular chaperone FimC"/>
    <property type="match status" value="1"/>
</dbReference>
<feature type="domain" description="Pili assembly chaperone C-terminal" evidence="11">
    <location>
        <begin position="175"/>
        <end position="233"/>
    </location>
</feature>
<protein>
    <submittedName>
        <fullName evidence="12">Fimbria/pilus periplasmic chaperone</fullName>
    </submittedName>
</protein>
<keyword evidence="5" id="KW-0574">Periplasm</keyword>
<dbReference type="Pfam" id="PF00345">
    <property type="entry name" value="PapD_N"/>
    <property type="match status" value="1"/>
</dbReference>
<dbReference type="InterPro" id="IPR050643">
    <property type="entry name" value="Periplasmic_pilus_chap"/>
</dbReference>
<dbReference type="Proteomes" id="UP000656723">
    <property type="component" value="Unassembled WGS sequence"/>
</dbReference>
<dbReference type="PANTHER" id="PTHR30251">
    <property type="entry name" value="PILUS ASSEMBLY CHAPERONE"/>
    <property type="match status" value="1"/>
</dbReference>
<dbReference type="InterPro" id="IPR018046">
    <property type="entry name" value="Pili_assmbl_chaperone_CS"/>
</dbReference>
<proteinExistence type="inferred from homology"/>
<comment type="similarity">
    <text evidence="2 8">Belongs to the periplasmic pilus chaperone family.</text>
</comment>
<evidence type="ECO:0000259" key="10">
    <source>
        <dbReference type="Pfam" id="PF00345"/>
    </source>
</evidence>
<evidence type="ECO:0000256" key="8">
    <source>
        <dbReference type="RuleBase" id="RU003918"/>
    </source>
</evidence>
<evidence type="ECO:0000256" key="1">
    <source>
        <dbReference type="ARBA" id="ARBA00004418"/>
    </source>
</evidence>
<comment type="subcellular location">
    <subcellularLocation>
        <location evidence="1 8">Periplasm</location>
    </subcellularLocation>
</comment>
<dbReference type="PROSITE" id="PS00635">
    <property type="entry name" value="PILI_CHAPERONE"/>
    <property type="match status" value="1"/>
</dbReference>
<evidence type="ECO:0000256" key="9">
    <source>
        <dbReference type="SAM" id="SignalP"/>
    </source>
</evidence>
<feature type="chain" id="PRO_5034882681" evidence="9">
    <location>
        <begin position="28"/>
        <end position="240"/>
    </location>
</feature>
<dbReference type="GO" id="GO:0030288">
    <property type="term" value="C:outer membrane-bounded periplasmic space"/>
    <property type="evidence" value="ECO:0007669"/>
    <property type="project" value="InterPro"/>
</dbReference>
<dbReference type="AlphaFoldDB" id="A0A8I0MQV3"/>
<dbReference type="SUPFAM" id="SSF49584">
    <property type="entry name" value="Periplasmic chaperone C-domain"/>
    <property type="match status" value="1"/>
</dbReference>
<dbReference type="InterPro" id="IPR013783">
    <property type="entry name" value="Ig-like_fold"/>
</dbReference>
<dbReference type="PRINTS" id="PR00969">
    <property type="entry name" value="CHAPERONPILI"/>
</dbReference>
<dbReference type="Gene3D" id="2.60.40.10">
    <property type="entry name" value="Immunoglobulins"/>
    <property type="match status" value="2"/>
</dbReference>
<dbReference type="InterPro" id="IPR036316">
    <property type="entry name" value="Pili_assmbl_chap_C_dom_sf"/>
</dbReference>
<reference evidence="12" key="1">
    <citation type="submission" date="2019-07" db="EMBL/GenBank/DDBJ databases">
        <title>KPC-2 carbapenem resistent Enterobacterales isolates from Germany.</title>
        <authorList>
            <person name="Yao Y."/>
            <person name="Falgenhauer L."/>
            <person name="Imirzalioglu C."/>
            <person name="Chakraborty T."/>
        </authorList>
    </citation>
    <scope>NUCLEOTIDE SEQUENCE</scope>
    <source>
        <strain evidence="12">CA13304</strain>
    </source>
</reference>
<evidence type="ECO:0000313" key="13">
    <source>
        <dbReference type="Proteomes" id="UP000656723"/>
    </source>
</evidence>
<dbReference type="InterPro" id="IPR016148">
    <property type="entry name" value="Pili_assmbl_chaperone_C"/>
</dbReference>
<dbReference type="InterPro" id="IPR016147">
    <property type="entry name" value="Pili_assmbl_chaperone_N"/>
</dbReference>
<organism evidence="12 13">
    <name type="scientific">Citrobacter amalonaticus</name>
    <dbReference type="NCBI Taxonomy" id="35703"/>
    <lineage>
        <taxon>Bacteria</taxon>
        <taxon>Pseudomonadati</taxon>
        <taxon>Pseudomonadota</taxon>
        <taxon>Gammaproteobacteria</taxon>
        <taxon>Enterobacterales</taxon>
        <taxon>Enterobacteriaceae</taxon>
        <taxon>Citrobacter</taxon>
    </lineage>
</organism>
<evidence type="ECO:0000313" key="12">
    <source>
        <dbReference type="EMBL" id="MBE0131284.1"/>
    </source>
</evidence>
<feature type="signal peptide" evidence="9">
    <location>
        <begin position="1"/>
        <end position="27"/>
    </location>
</feature>
<evidence type="ECO:0000259" key="11">
    <source>
        <dbReference type="Pfam" id="PF02753"/>
    </source>
</evidence>
<name>A0A8I0MQV3_CITAM</name>
<comment type="caution">
    <text evidence="12">The sequence shown here is derived from an EMBL/GenBank/DDBJ whole genome shotgun (WGS) entry which is preliminary data.</text>
</comment>
<keyword evidence="6 8" id="KW-0143">Chaperone</keyword>
<dbReference type="Pfam" id="PF02753">
    <property type="entry name" value="PapD_C"/>
    <property type="match status" value="1"/>
</dbReference>
<dbReference type="RefSeq" id="WP_192479473.1">
    <property type="nucleotide sequence ID" value="NZ_VKME01000034.1"/>
</dbReference>
<dbReference type="InterPro" id="IPR001829">
    <property type="entry name" value="Pili_assmbl_chaperone_bac"/>
</dbReference>
<evidence type="ECO:0000256" key="6">
    <source>
        <dbReference type="ARBA" id="ARBA00023186"/>
    </source>
</evidence>
<keyword evidence="3" id="KW-1029">Fimbrium biogenesis</keyword>
<dbReference type="EMBL" id="VKME01000034">
    <property type="protein sequence ID" value="MBE0131284.1"/>
    <property type="molecule type" value="Genomic_DNA"/>
</dbReference>